<reference evidence="3 4" key="1">
    <citation type="submission" date="2014-05" db="EMBL/GenBank/DDBJ databases">
        <title>De novo Genome Sequence of Spirocheata sp.</title>
        <authorList>
            <person name="Shivani Y."/>
            <person name="Subhash Y."/>
            <person name="Tushar L."/>
            <person name="Sasikala C."/>
            <person name="Ramana C.V."/>
        </authorList>
    </citation>
    <scope>NUCLEOTIDE SEQUENCE [LARGE SCALE GENOMIC DNA]</scope>
    <source>
        <strain evidence="3 4">JC230</strain>
    </source>
</reference>
<dbReference type="GO" id="GO:0008643">
    <property type="term" value="P:carbohydrate transport"/>
    <property type="evidence" value="ECO:0007669"/>
    <property type="project" value="InterPro"/>
</dbReference>
<dbReference type="EMBL" id="JNUP01000063">
    <property type="protein sequence ID" value="KGE72026.1"/>
    <property type="molecule type" value="Genomic_DNA"/>
</dbReference>
<feature type="transmembrane region" description="Helical" evidence="2">
    <location>
        <begin position="353"/>
        <end position="372"/>
    </location>
</feature>
<feature type="transmembrane region" description="Helical" evidence="2">
    <location>
        <begin position="55"/>
        <end position="75"/>
    </location>
</feature>
<feature type="transmembrane region" description="Helical" evidence="2">
    <location>
        <begin position="209"/>
        <end position="232"/>
    </location>
</feature>
<comment type="caution">
    <text evidence="3">The sequence shown here is derived from an EMBL/GenBank/DDBJ whole genome shotgun (WGS) entry which is preliminary data.</text>
</comment>
<dbReference type="RefSeq" id="WP_037547443.1">
    <property type="nucleotide sequence ID" value="NZ_JNUP01000063.1"/>
</dbReference>
<keyword evidence="2" id="KW-0812">Transmembrane</keyword>
<feature type="transmembrane region" description="Helical" evidence="2">
    <location>
        <begin position="435"/>
        <end position="455"/>
    </location>
</feature>
<keyword evidence="4" id="KW-1185">Reference proteome</keyword>
<dbReference type="PANTHER" id="PTHR11328">
    <property type="entry name" value="MAJOR FACILITATOR SUPERFAMILY DOMAIN-CONTAINING PROTEIN"/>
    <property type="match status" value="1"/>
</dbReference>
<gene>
    <name evidence="3" type="ORF">DC28_07890</name>
</gene>
<feature type="transmembrane region" description="Helical" evidence="2">
    <location>
        <begin position="406"/>
        <end position="423"/>
    </location>
</feature>
<feature type="transmembrane region" description="Helical" evidence="2">
    <location>
        <begin position="172"/>
        <end position="189"/>
    </location>
</feature>
<protein>
    <submittedName>
        <fullName evidence="3">MFS transporter</fullName>
    </submittedName>
</protein>
<dbReference type="InterPro" id="IPR039672">
    <property type="entry name" value="MFS_2"/>
</dbReference>
<evidence type="ECO:0000313" key="4">
    <source>
        <dbReference type="Proteomes" id="UP000029692"/>
    </source>
</evidence>
<dbReference type="AlphaFoldDB" id="A0A098QWS0"/>
<dbReference type="PANTHER" id="PTHR11328:SF24">
    <property type="entry name" value="MAJOR FACILITATOR SUPERFAMILY (MFS) PROFILE DOMAIN-CONTAINING PROTEIN"/>
    <property type="match status" value="1"/>
</dbReference>
<comment type="similarity">
    <text evidence="1">Belongs to the sodium:galactoside symporter (TC 2.A.2) family.</text>
</comment>
<keyword evidence="2" id="KW-0472">Membrane</keyword>
<dbReference type="GO" id="GO:0015293">
    <property type="term" value="F:symporter activity"/>
    <property type="evidence" value="ECO:0007669"/>
    <property type="project" value="InterPro"/>
</dbReference>
<dbReference type="Gene3D" id="1.20.1250.20">
    <property type="entry name" value="MFS general substrate transporter like domains"/>
    <property type="match status" value="2"/>
</dbReference>
<dbReference type="eggNOG" id="COG2211">
    <property type="taxonomic scope" value="Bacteria"/>
</dbReference>
<feature type="transmembrane region" description="Helical" evidence="2">
    <location>
        <begin position="21"/>
        <end position="43"/>
    </location>
</feature>
<evidence type="ECO:0000256" key="2">
    <source>
        <dbReference type="SAM" id="Phobius"/>
    </source>
</evidence>
<feature type="transmembrane region" description="Helical" evidence="2">
    <location>
        <begin position="326"/>
        <end position="347"/>
    </location>
</feature>
<sequence>MSSQALPQVETLPGWKKWIYALGQFGWSLASYAAGNLLVYFYFPPEEAGQAVFPVMIVQGFVLGVLTIIGLIFWFGRVFDAVTDPIIAVLSDRNNAKIGRRRFFLLISSVPFALLSILIFMPPFGTGAGANVWANSLWVFITVVLFYLSMTMYVTPYFAWLSELGHTSDERLGLSTRISVTWALGFMVGSQSVALQGVLEGFGFEAVAAFRGVIILFAVVSLICMLLPVLLIDERRYCNAVPSSQGIWTSLKSVIKIENFLRFTLSDFAYWVALTFINSGMVYFVTVLLELPKEFYSTLILVLFLLSFAFYGPVNLLAKRAGKKNLLIIAFIIFGITYGFAFFLGLWPLPAQVQGFLVVIFASVSIATFGILPNAMVSDMAEAFAIETGEYKAGVFFGFRTFMQKMGQSVAALLLPSLIKIGAPEGSLTGVLGVRLLAVLALVFCLGGMLLLLWYDEKKINAVLAKNQEAPAQAEV</sequence>
<feature type="transmembrane region" description="Helical" evidence="2">
    <location>
        <begin position="268"/>
        <end position="289"/>
    </location>
</feature>
<dbReference type="STRING" id="1480694.DC28_07890"/>
<feature type="transmembrane region" description="Helical" evidence="2">
    <location>
        <begin position="295"/>
        <end position="314"/>
    </location>
</feature>
<feature type="transmembrane region" description="Helical" evidence="2">
    <location>
        <begin position="103"/>
        <end position="125"/>
    </location>
</feature>
<keyword evidence="2" id="KW-1133">Transmembrane helix</keyword>
<dbReference type="InterPro" id="IPR036259">
    <property type="entry name" value="MFS_trans_sf"/>
</dbReference>
<evidence type="ECO:0000313" key="3">
    <source>
        <dbReference type="EMBL" id="KGE72026.1"/>
    </source>
</evidence>
<dbReference type="GO" id="GO:0005886">
    <property type="term" value="C:plasma membrane"/>
    <property type="evidence" value="ECO:0007669"/>
    <property type="project" value="TreeGrafter"/>
</dbReference>
<evidence type="ECO:0000256" key="1">
    <source>
        <dbReference type="ARBA" id="ARBA00009617"/>
    </source>
</evidence>
<dbReference type="SUPFAM" id="SSF103473">
    <property type="entry name" value="MFS general substrate transporter"/>
    <property type="match status" value="1"/>
</dbReference>
<proteinExistence type="inferred from homology"/>
<name>A0A098QWS0_9SPIO</name>
<accession>A0A098QWS0</accession>
<dbReference type="OrthoDB" id="9764596at2"/>
<feature type="transmembrane region" description="Helical" evidence="2">
    <location>
        <begin position="137"/>
        <end position="160"/>
    </location>
</feature>
<dbReference type="Pfam" id="PF13347">
    <property type="entry name" value="MFS_2"/>
    <property type="match status" value="1"/>
</dbReference>
<organism evidence="3 4">
    <name type="scientific">Spirochaeta lutea</name>
    <dbReference type="NCBI Taxonomy" id="1480694"/>
    <lineage>
        <taxon>Bacteria</taxon>
        <taxon>Pseudomonadati</taxon>
        <taxon>Spirochaetota</taxon>
        <taxon>Spirochaetia</taxon>
        <taxon>Spirochaetales</taxon>
        <taxon>Spirochaetaceae</taxon>
        <taxon>Spirochaeta</taxon>
    </lineage>
</organism>
<dbReference type="Proteomes" id="UP000029692">
    <property type="component" value="Unassembled WGS sequence"/>
</dbReference>